<feature type="region of interest" description="Disordered" evidence="3">
    <location>
        <begin position="59"/>
        <end position="101"/>
    </location>
</feature>
<reference evidence="6" key="2">
    <citation type="journal article" date="2023" name="Plants (Basel)">
        <title>Annotation of the Turnera subulata (Passifloraceae) Draft Genome Reveals the S-Locus Evolved after the Divergence of Turneroideae from Passifloroideae in a Stepwise Manner.</title>
        <authorList>
            <person name="Henning P.M."/>
            <person name="Roalson E.H."/>
            <person name="Mir W."/>
            <person name="McCubbin A.G."/>
            <person name="Shore J.S."/>
        </authorList>
    </citation>
    <scope>NUCLEOTIDE SEQUENCE</scope>
    <source>
        <strain evidence="6">F60SS</strain>
    </source>
</reference>
<dbReference type="Gene3D" id="1.20.58.2220">
    <property type="entry name" value="Formin, FH2 domain"/>
    <property type="match status" value="1"/>
</dbReference>
<dbReference type="OrthoDB" id="1668162at2759"/>
<feature type="compositionally biased region" description="Polar residues" evidence="3">
    <location>
        <begin position="241"/>
        <end position="261"/>
    </location>
</feature>
<keyword evidence="4" id="KW-1133">Transmembrane helix</keyword>
<evidence type="ECO:0000313" key="6">
    <source>
        <dbReference type="EMBL" id="KAJ4830940.1"/>
    </source>
</evidence>
<dbReference type="InterPro" id="IPR015425">
    <property type="entry name" value="FH2_Formin"/>
</dbReference>
<feature type="region of interest" description="Disordered" evidence="3">
    <location>
        <begin position="240"/>
        <end position="344"/>
    </location>
</feature>
<dbReference type="InterPro" id="IPR042201">
    <property type="entry name" value="FH2_Formin_sf"/>
</dbReference>
<gene>
    <name evidence="6" type="ORF">Tsubulata_019831</name>
</gene>
<reference evidence="6" key="1">
    <citation type="submission" date="2022-02" db="EMBL/GenBank/DDBJ databases">
        <authorList>
            <person name="Henning P.M."/>
            <person name="McCubbin A.G."/>
            <person name="Shore J.S."/>
        </authorList>
    </citation>
    <scope>NUCLEOTIDE SEQUENCE</scope>
    <source>
        <strain evidence="6">F60SS</strain>
        <tissue evidence="6">Leaves</tissue>
    </source>
</reference>
<dbReference type="AlphaFoldDB" id="A0A9Q0J7Y1"/>
<feature type="region of interest" description="Disordered" evidence="3">
    <location>
        <begin position="387"/>
        <end position="408"/>
    </location>
</feature>
<feature type="region of interest" description="Disordered" evidence="3">
    <location>
        <begin position="602"/>
        <end position="621"/>
    </location>
</feature>
<dbReference type="PROSITE" id="PS51444">
    <property type="entry name" value="FH2"/>
    <property type="match status" value="1"/>
</dbReference>
<feature type="compositionally biased region" description="Pro residues" evidence="3">
    <location>
        <begin position="273"/>
        <end position="303"/>
    </location>
</feature>
<comment type="similarity">
    <text evidence="1">Belongs to the formin-like family. Class-I subfamily.</text>
</comment>
<protein>
    <recommendedName>
        <fullName evidence="2">Formin-like protein</fullName>
    </recommendedName>
</protein>
<evidence type="ECO:0000256" key="4">
    <source>
        <dbReference type="SAM" id="Phobius"/>
    </source>
</evidence>
<evidence type="ECO:0000313" key="7">
    <source>
        <dbReference type="Proteomes" id="UP001141552"/>
    </source>
</evidence>
<dbReference type="PANTHER" id="PTHR23213:SF354">
    <property type="entry name" value="FORMIN-LIKE PROTEIN 4"/>
    <property type="match status" value="1"/>
</dbReference>
<proteinExistence type="inferred from homology"/>
<dbReference type="PANTHER" id="PTHR23213">
    <property type="entry name" value="FORMIN-RELATED"/>
    <property type="match status" value="1"/>
</dbReference>
<dbReference type="SUPFAM" id="SSF101447">
    <property type="entry name" value="Formin homology 2 domain (FH2 domain)"/>
    <property type="match status" value="1"/>
</dbReference>
<feature type="region of interest" description="Disordered" evidence="3">
    <location>
        <begin position="141"/>
        <end position="160"/>
    </location>
</feature>
<name>A0A9Q0J7Y1_9ROSI</name>
<feature type="compositionally biased region" description="Polar residues" evidence="3">
    <location>
        <begin position="66"/>
        <end position="79"/>
    </location>
</feature>
<evidence type="ECO:0000256" key="2">
    <source>
        <dbReference type="RuleBase" id="RU361260"/>
    </source>
</evidence>
<feature type="compositionally biased region" description="Basic and acidic residues" evidence="3">
    <location>
        <begin position="198"/>
        <end position="210"/>
    </location>
</feature>
<evidence type="ECO:0000259" key="5">
    <source>
        <dbReference type="PROSITE" id="PS51444"/>
    </source>
</evidence>
<feature type="transmembrane region" description="Helical" evidence="4">
    <location>
        <begin position="16"/>
        <end position="36"/>
    </location>
</feature>
<keyword evidence="4" id="KW-0812">Transmembrane</keyword>
<feature type="region of interest" description="Disordered" evidence="3">
    <location>
        <begin position="198"/>
        <end position="222"/>
    </location>
</feature>
<feature type="domain" description="FH2" evidence="5">
    <location>
        <begin position="331"/>
        <end position="776"/>
    </location>
</feature>
<dbReference type="InterPro" id="IPR027643">
    <property type="entry name" value="Formin-like_plant"/>
</dbReference>
<sequence length="804" mass="87453">MAAVLLNQQQQQQQPLPCLLFSFALLFLFFSALIPLSSSQSNLPPQNFEAVYPFPIKSPSPSPSPAGTTTHQPNSTLSSPALAPAGPSVPPRGPKSSPSSSITSRVIKAVAATAVTTFVVATLFFCFLQRCIIVPRRRRKVANQGGGGGGQHPAGVSSNDHRHQFERIDGNLKGVIVDENGLDVLYWKKHQGEEKKNGYHKEVYRGGSGEDHEESGGESSDEIIRNGGKIVQEIPLLKGKSSASHLPGNNQANGVNGQSSAPGIAIKQGTTSPSPPPPPPPAPPAPPAPPPKRTPPPPVPPPMAAKKNNPSAPPPPKAAGKLPARQNQQDMARDENGQVKMKPLHWDKLNRNGDHSMVWDRIGGSFRFDDDLMEALFGYVATNRKSFQGEESSNPTNALGSSPPPQITILDARKSQNVAIVLKSLAISREQILDAVSEGQGLDADTLEKLTRIAPTTEEHSQILNFKGHTTQLADADYFLYHLLKAVPSAFPRLNAMLFRSNYDTEIGNFKESLQAIETGCNELRNQRVFIKLLEAILKAGNRMNAGTARGNAQAFKLSSLTKLSDVKATDGKTTLLHFVVEEVIRGEGKRCVLSRNRTFSRDTSRSSSSSSSGVIPENLESKEERQREYIKLGLPVVGGLSAEFHNVKKAAQIDYSTFIGTCSALTERVAEIRSLLSECGAHADRGFVNDMKIFLEAAENELGILREEQIRIMGIVKKTSEYYQAGKAREEEPHPLQLFVIITQFLGMVDQVCVQIARKMQTKKTASSPRSPEAKIPVRFANLPEHFMKEKSTSSSSESDAEF</sequence>
<feature type="compositionally biased region" description="Polar residues" evidence="3">
    <location>
        <begin position="387"/>
        <end position="400"/>
    </location>
</feature>
<dbReference type="GO" id="GO:0051015">
    <property type="term" value="F:actin filament binding"/>
    <property type="evidence" value="ECO:0007669"/>
    <property type="project" value="InterPro"/>
</dbReference>
<dbReference type="Proteomes" id="UP001141552">
    <property type="component" value="Unassembled WGS sequence"/>
</dbReference>
<evidence type="ECO:0000256" key="1">
    <source>
        <dbReference type="ARBA" id="ARBA00025793"/>
    </source>
</evidence>
<comment type="caution">
    <text evidence="6">The sequence shown here is derived from an EMBL/GenBank/DDBJ whole genome shotgun (WGS) entry which is preliminary data.</text>
</comment>
<dbReference type="SMART" id="SM00498">
    <property type="entry name" value="FH2"/>
    <property type="match status" value="1"/>
</dbReference>
<keyword evidence="7" id="KW-1185">Reference proteome</keyword>
<organism evidence="6 7">
    <name type="scientific">Turnera subulata</name>
    <dbReference type="NCBI Taxonomy" id="218843"/>
    <lineage>
        <taxon>Eukaryota</taxon>
        <taxon>Viridiplantae</taxon>
        <taxon>Streptophyta</taxon>
        <taxon>Embryophyta</taxon>
        <taxon>Tracheophyta</taxon>
        <taxon>Spermatophyta</taxon>
        <taxon>Magnoliopsida</taxon>
        <taxon>eudicotyledons</taxon>
        <taxon>Gunneridae</taxon>
        <taxon>Pentapetalae</taxon>
        <taxon>rosids</taxon>
        <taxon>fabids</taxon>
        <taxon>Malpighiales</taxon>
        <taxon>Passifloraceae</taxon>
        <taxon>Turnera</taxon>
    </lineage>
</organism>
<accession>A0A9Q0J7Y1</accession>
<keyword evidence="4" id="KW-0472">Membrane</keyword>
<evidence type="ECO:0000256" key="3">
    <source>
        <dbReference type="SAM" id="MobiDB-lite"/>
    </source>
</evidence>
<dbReference type="EMBL" id="JAKUCV010005490">
    <property type="protein sequence ID" value="KAJ4830940.1"/>
    <property type="molecule type" value="Genomic_DNA"/>
</dbReference>
<feature type="transmembrane region" description="Helical" evidence="4">
    <location>
        <begin position="106"/>
        <end position="128"/>
    </location>
</feature>
<dbReference type="GO" id="GO:0045010">
    <property type="term" value="P:actin nucleation"/>
    <property type="evidence" value="ECO:0007669"/>
    <property type="project" value="InterPro"/>
</dbReference>
<dbReference type="Pfam" id="PF02181">
    <property type="entry name" value="FH2"/>
    <property type="match status" value="1"/>
</dbReference>